<dbReference type="PANTHER" id="PTHR30250:SF21">
    <property type="entry name" value="LIPID II FLIPPASE MURJ"/>
    <property type="match status" value="1"/>
</dbReference>
<dbReference type="Proteomes" id="UP000000814">
    <property type="component" value="Chromosome"/>
</dbReference>
<evidence type="ECO:0000256" key="2">
    <source>
        <dbReference type="ARBA" id="ARBA00022475"/>
    </source>
</evidence>
<evidence type="ECO:0000313" key="8">
    <source>
        <dbReference type="Proteomes" id="UP000000814"/>
    </source>
</evidence>
<feature type="transmembrane region" description="Helical" evidence="6">
    <location>
        <begin position="450"/>
        <end position="468"/>
    </location>
</feature>
<sequence length="512" mass="56579">MKKQTLIKGTLILGITGIFAKILGMCFRWPLIMLIGDEGIGYYQMSYPLYMFFIAIASGVPVAISKMVAERNAVNDREGIILVLKKAVLLMLIMGGGFSLFLIIFSRQLVHFFNWNEKSYYSLIGISLAPIIISLVSSFRGFFQGMQNMVPTAVSQIIEQIGRVLVGVGLAYILLPKGIEYSAGGAAFGAVFGAGIAGVYLFIKYTRAKSEFKGVKTGRNYKILSELLYIAIPISIGSAVSSIMSLIDSILVPQNLIKAGFNYSEATKLYGQLTGKAFVLINVPLTLSIALCTSLMPVISEAFVLNRMDELKGRIESALKMSMLIAIPSFAGLFFMSNQVMTIIFPGHSSGGDILKYLSISIPFIVLSQVTTSVLQGVKKYAIPVINLFLACILKVVINNYLVPIKMFNVYGAVIGTISGYMLSCILNVIAVKIICNFKIKWYDIIMKPAYASILMIIGVMFLYMNIYTKTMNMLLSFGISVFSGIIVYFIFIILFGVFDYKRIKTRFKSFR</sequence>
<feature type="transmembrane region" description="Helical" evidence="6">
    <location>
        <begin position="357"/>
        <end position="375"/>
    </location>
</feature>
<dbReference type="PATRIC" id="fig|272562.8.peg.3392"/>
<dbReference type="STRING" id="272562.CA_C3213"/>
<comment type="subcellular location">
    <subcellularLocation>
        <location evidence="1">Cell membrane</location>
        <topology evidence="1">Multi-pass membrane protein</topology>
    </subcellularLocation>
</comment>
<evidence type="ECO:0000256" key="6">
    <source>
        <dbReference type="SAM" id="Phobius"/>
    </source>
</evidence>
<dbReference type="eggNOG" id="COG2244">
    <property type="taxonomic scope" value="Bacteria"/>
</dbReference>
<dbReference type="GO" id="GO:0005886">
    <property type="term" value="C:plasma membrane"/>
    <property type="evidence" value="ECO:0007669"/>
    <property type="project" value="UniProtKB-SubCell"/>
</dbReference>
<dbReference type="PIRSF" id="PIRSF038958">
    <property type="entry name" value="PG_synth_SpoVB"/>
    <property type="match status" value="1"/>
</dbReference>
<keyword evidence="8" id="KW-1185">Reference proteome</keyword>
<evidence type="ECO:0000256" key="4">
    <source>
        <dbReference type="ARBA" id="ARBA00022989"/>
    </source>
</evidence>
<keyword evidence="5 6" id="KW-0472">Membrane</keyword>
<feature type="transmembrane region" description="Helical" evidence="6">
    <location>
        <begin position="12"/>
        <end position="35"/>
    </location>
</feature>
<feature type="transmembrane region" description="Helical" evidence="6">
    <location>
        <begin position="474"/>
        <end position="499"/>
    </location>
</feature>
<feature type="transmembrane region" description="Helical" evidence="6">
    <location>
        <begin position="321"/>
        <end position="345"/>
    </location>
</feature>
<evidence type="ECO:0000313" key="7">
    <source>
        <dbReference type="EMBL" id="AAK81149.1"/>
    </source>
</evidence>
<dbReference type="HOGENOM" id="CLU_022017_2_1_9"/>
<dbReference type="InterPro" id="IPR024923">
    <property type="entry name" value="PG_synth_SpoVB"/>
</dbReference>
<evidence type="ECO:0000256" key="5">
    <source>
        <dbReference type="ARBA" id="ARBA00023136"/>
    </source>
</evidence>
<protein>
    <submittedName>
        <fullName evidence="7">Possible stage V sporulation protein B, predicted transporter</fullName>
    </submittedName>
</protein>
<keyword evidence="2" id="KW-1003">Cell membrane</keyword>
<dbReference type="PANTHER" id="PTHR30250">
    <property type="entry name" value="PST FAMILY PREDICTED COLANIC ACID TRANSPORTER"/>
    <property type="match status" value="1"/>
</dbReference>
<dbReference type="InterPro" id="IPR050833">
    <property type="entry name" value="Poly_Biosynth_Transport"/>
</dbReference>
<organism evidence="7 8">
    <name type="scientific">Clostridium acetobutylicum (strain ATCC 824 / DSM 792 / JCM 1419 / IAM 19013 / LMG 5710 / NBRC 13948 / NRRL B-527 / VKM B-1787 / 2291 / W)</name>
    <dbReference type="NCBI Taxonomy" id="272562"/>
    <lineage>
        <taxon>Bacteria</taxon>
        <taxon>Bacillati</taxon>
        <taxon>Bacillota</taxon>
        <taxon>Clostridia</taxon>
        <taxon>Eubacteriales</taxon>
        <taxon>Clostridiaceae</taxon>
        <taxon>Clostridium</taxon>
    </lineage>
</organism>
<dbReference type="CDD" id="cd13124">
    <property type="entry name" value="MATE_SpoVB_like"/>
    <property type="match status" value="1"/>
</dbReference>
<proteinExistence type="predicted"/>
<dbReference type="Pfam" id="PF01943">
    <property type="entry name" value="Polysacc_synt"/>
    <property type="match status" value="1"/>
</dbReference>
<keyword evidence="3 6" id="KW-0812">Transmembrane</keyword>
<dbReference type="RefSeq" id="WP_010966489.1">
    <property type="nucleotide sequence ID" value="NC_003030.1"/>
</dbReference>
<evidence type="ECO:0000256" key="1">
    <source>
        <dbReference type="ARBA" id="ARBA00004651"/>
    </source>
</evidence>
<feature type="transmembrane region" description="Helical" evidence="6">
    <location>
        <begin position="223"/>
        <end position="247"/>
    </location>
</feature>
<feature type="transmembrane region" description="Helical" evidence="6">
    <location>
        <begin position="47"/>
        <end position="68"/>
    </location>
</feature>
<dbReference type="PIR" id="B97295">
    <property type="entry name" value="B97295"/>
</dbReference>
<gene>
    <name evidence="7" type="ordered locus">CA_C3213</name>
</gene>
<evidence type="ECO:0000256" key="3">
    <source>
        <dbReference type="ARBA" id="ARBA00022692"/>
    </source>
</evidence>
<feature type="transmembrane region" description="Helical" evidence="6">
    <location>
        <begin position="382"/>
        <end position="402"/>
    </location>
</feature>
<keyword evidence="4 6" id="KW-1133">Transmembrane helix</keyword>
<dbReference type="EMBL" id="AE001437">
    <property type="protein sequence ID" value="AAK81149.1"/>
    <property type="molecule type" value="Genomic_DNA"/>
</dbReference>
<name>Q97EA1_CLOAB</name>
<feature type="transmembrane region" description="Helical" evidence="6">
    <location>
        <begin position="408"/>
        <end position="430"/>
    </location>
</feature>
<dbReference type="KEGG" id="cac:CA_C3213"/>
<dbReference type="OrthoDB" id="9775950at2"/>
<accession>Q97EA1</accession>
<feature type="transmembrane region" description="Helical" evidence="6">
    <location>
        <begin position="157"/>
        <end position="175"/>
    </location>
</feature>
<reference evidence="7 8" key="1">
    <citation type="journal article" date="2001" name="J. Bacteriol.">
        <title>Genome sequence and comparative analysis of the solvent-producing bacterium Clostridium acetobutylicum.</title>
        <authorList>
            <person name="Nolling J."/>
            <person name="Breton G."/>
            <person name="Omelchenko M.V."/>
            <person name="Makarova K.S."/>
            <person name="Zeng Q."/>
            <person name="Gibson R."/>
            <person name="Lee H.M."/>
            <person name="Dubois J."/>
            <person name="Qiu D."/>
            <person name="Hitti J."/>
            <person name="Wolf Y.I."/>
            <person name="Tatusov R.L."/>
            <person name="Sabathe F."/>
            <person name="Doucette-Stamm L."/>
            <person name="Soucaille P."/>
            <person name="Daly M.J."/>
            <person name="Bennett G.N."/>
            <person name="Koonin E.V."/>
            <person name="Smith D.R."/>
        </authorList>
    </citation>
    <scope>NUCLEOTIDE SEQUENCE [LARGE SCALE GENOMIC DNA]</scope>
    <source>
        <strain evidence="8">ATCC 824 / DSM 792 / JCM 1419 / LMG 5710 / VKM B-1787</strain>
    </source>
</reference>
<dbReference type="GeneID" id="44999709"/>
<dbReference type="InterPro" id="IPR002797">
    <property type="entry name" value="Polysacc_synth"/>
</dbReference>
<dbReference type="AlphaFoldDB" id="Q97EA1"/>
<feature type="transmembrane region" description="Helical" evidence="6">
    <location>
        <begin position="88"/>
        <end position="107"/>
    </location>
</feature>
<feature type="transmembrane region" description="Helical" evidence="6">
    <location>
        <begin position="277"/>
        <end position="300"/>
    </location>
</feature>
<feature type="transmembrane region" description="Helical" evidence="6">
    <location>
        <begin position="181"/>
        <end position="203"/>
    </location>
</feature>
<feature type="transmembrane region" description="Helical" evidence="6">
    <location>
        <begin position="119"/>
        <end position="136"/>
    </location>
</feature>